<dbReference type="Proteomes" id="UP001437386">
    <property type="component" value="Segment"/>
</dbReference>
<accession>A0AAX4Q5E8</accession>
<proteinExistence type="predicted"/>
<protein>
    <submittedName>
        <fullName evidence="1">Uncharacterized protein</fullName>
    </submittedName>
</protein>
<sequence length="114" mass="13404">MYKTSKENPPPFDGVEYWERCLDPSHPDAFSNVMSVLDRCYQFGIINTLFSKRKAGWLGINRENPEAWYPDGTVVEGNLPIENIDFVIGILGKYRAFRDEEQMIKFMYKRYPKL</sequence>
<evidence type="ECO:0000313" key="1">
    <source>
        <dbReference type="EMBL" id="XAG95833.1"/>
    </source>
</evidence>
<organism evidence="1 2">
    <name type="scientific">Enterobacter phage KKP_3711</name>
    <dbReference type="NCBI Taxonomy" id="3109398"/>
    <lineage>
        <taxon>Viruses</taxon>
        <taxon>Duplodnaviria</taxon>
        <taxon>Heunggongvirae</taxon>
        <taxon>Uroviricota</taxon>
        <taxon>Caudoviricetes</taxon>
        <taxon>Demerecviridae</taxon>
        <taxon>Markadamsvirinae</taxon>
    </lineage>
</organism>
<evidence type="ECO:0000313" key="2">
    <source>
        <dbReference type="Proteomes" id="UP001437386"/>
    </source>
</evidence>
<keyword evidence="2" id="KW-1185">Reference proteome</keyword>
<name>A0AAX4Q5E8_9CAUD</name>
<reference evidence="1 2" key="1">
    <citation type="submission" date="2024-04" db="EMBL/GenBank/DDBJ databases">
        <authorList>
            <person name="Wojcicki M."/>
            <person name="Srednicka P."/>
            <person name="Shymialevich D."/>
            <person name="Sokolowska B."/>
        </authorList>
    </citation>
    <scope>NUCLEOTIDE SEQUENCE [LARGE SCALE GENOMIC DNA]</scope>
</reference>
<dbReference type="EMBL" id="PP579741">
    <property type="protein sequence ID" value="XAG95833.1"/>
    <property type="molecule type" value="Genomic_DNA"/>
</dbReference>
<gene>
    <name evidence="1" type="ORF">U7154_000066</name>
</gene>